<dbReference type="Pfam" id="PF07731">
    <property type="entry name" value="Cu-oxidase_2"/>
    <property type="match status" value="1"/>
</dbReference>
<feature type="signal peptide" evidence="8">
    <location>
        <begin position="1"/>
        <end position="21"/>
    </location>
</feature>
<dbReference type="PROSITE" id="PS00079">
    <property type="entry name" value="MULTICOPPER_OXIDASE1"/>
    <property type="match status" value="1"/>
</dbReference>
<evidence type="ECO:0000313" key="13">
    <source>
        <dbReference type="Proteomes" id="UP000027195"/>
    </source>
</evidence>
<dbReference type="GO" id="GO:0005507">
    <property type="term" value="F:copper ion binding"/>
    <property type="evidence" value="ECO:0007669"/>
    <property type="project" value="InterPro"/>
</dbReference>
<dbReference type="HOGENOM" id="CLU_006504_7_3_1"/>
<dbReference type="EMBL" id="KL198046">
    <property type="protein sequence ID" value="KDQ13082.1"/>
    <property type="molecule type" value="Genomic_DNA"/>
</dbReference>
<feature type="domain" description="Plastocyanin-like" evidence="11">
    <location>
        <begin position="30"/>
        <end position="145"/>
    </location>
</feature>
<evidence type="ECO:0000256" key="2">
    <source>
        <dbReference type="ARBA" id="ARBA00022723"/>
    </source>
</evidence>
<name>A0A067MMH0_BOTB1</name>
<evidence type="ECO:0000259" key="9">
    <source>
        <dbReference type="Pfam" id="PF00394"/>
    </source>
</evidence>
<evidence type="ECO:0000259" key="11">
    <source>
        <dbReference type="Pfam" id="PF07732"/>
    </source>
</evidence>
<protein>
    <recommendedName>
        <fullName evidence="14">Ferroxidase</fullName>
    </recommendedName>
</protein>
<keyword evidence="7" id="KW-0325">Glycoprotein</keyword>
<dbReference type="CDD" id="cd13899">
    <property type="entry name" value="CuRO_3_Fet3p"/>
    <property type="match status" value="1"/>
</dbReference>
<dbReference type="OrthoDB" id="2121828at2759"/>
<dbReference type="GO" id="GO:0004322">
    <property type="term" value="F:ferroxidase activity"/>
    <property type="evidence" value="ECO:0007669"/>
    <property type="project" value="TreeGrafter"/>
</dbReference>
<dbReference type="InterPro" id="IPR008972">
    <property type="entry name" value="Cupredoxin"/>
</dbReference>
<dbReference type="CDD" id="cd13877">
    <property type="entry name" value="CuRO_2_Fet3p_like"/>
    <property type="match status" value="1"/>
</dbReference>
<accession>A0A067MMH0</accession>
<keyword evidence="13" id="KW-1185">Reference proteome</keyword>
<evidence type="ECO:0000256" key="5">
    <source>
        <dbReference type="ARBA" id="ARBA00023008"/>
    </source>
</evidence>
<feature type="domain" description="Plastocyanin-like" evidence="9">
    <location>
        <begin position="154"/>
        <end position="312"/>
    </location>
</feature>
<gene>
    <name evidence="12" type="ORF">BOTBODRAFT_33956</name>
</gene>
<keyword evidence="6" id="KW-1015">Disulfide bond</keyword>
<dbReference type="InterPro" id="IPR011707">
    <property type="entry name" value="Cu-oxidase-like_N"/>
</dbReference>
<dbReference type="InterPro" id="IPR001117">
    <property type="entry name" value="Cu-oxidase_2nd"/>
</dbReference>
<dbReference type="InterPro" id="IPR002355">
    <property type="entry name" value="Cu_oxidase_Cu_BS"/>
</dbReference>
<evidence type="ECO:0000256" key="8">
    <source>
        <dbReference type="SAM" id="SignalP"/>
    </source>
</evidence>
<evidence type="ECO:0000256" key="7">
    <source>
        <dbReference type="ARBA" id="ARBA00023180"/>
    </source>
</evidence>
<evidence type="ECO:0008006" key="14">
    <source>
        <dbReference type="Google" id="ProtNLM"/>
    </source>
</evidence>
<evidence type="ECO:0000259" key="10">
    <source>
        <dbReference type="Pfam" id="PF07731"/>
    </source>
</evidence>
<comment type="similarity">
    <text evidence="1">Belongs to the multicopper oxidase family.</text>
</comment>
<dbReference type="GO" id="GO:0033573">
    <property type="term" value="C:high-affinity iron permease complex"/>
    <property type="evidence" value="ECO:0007669"/>
    <property type="project" value="TreeGrafter"/>
</dbReference>
<evidence type="ECO:0000256" key="4">
    <source>
        <dbReference type="ARBA" id="ARBA00023002"/>
    </source>
</evidence>
<dbReference type="Proteomes" id="UP000027195">
    <property type="component" value="Unassembled WGS sequence"/>
</dbReference>
<dbReference type="SUPFAM" id="SSF49503">
    <property type="entry name" value="Cupredoxins"/>
    <property type="match status" value="3"/>
</dbReference>
<dbReference type="AlphaFoldDB" id="A0A067MMH0"/>
<dbReference type="FunCoup" id="A0A067MMH0">
    <property type="interactions" value="51"/>
</dbReference>
<feature type="chain" id="PRO_5001645735" description="Ferroxidase" evidence="8">
    <location>
        <begin position="22"/>
        <end position="627"/>
    </location>
</feature>
<dbReference type="PANTHER" id="PTHR11709:SF361">
    <property type="entry name" value="IRON TRANSPORT MULTICOPPER OXIDASE FET3"/>
    <property type="match status" value="1"/>
</dbReference>
<evidence type="ECO:0000313" key="12">
    <source>
        <dbReference type="EMBL" id="KDQ13082.1"/>
    </source>
</evidence>
<dbReference type="GO" id="GO:0010106">
    <property type="term" value="P:cellular response to iron ion starvation"/>
    <property type="evidence" value="ECO:0007669"/>
    <property type="project" value="TreeGrafter"/>
</dbReference>
<keyword evidence="2" id="KW-0479">Metal-binding</keyword>
<dbReference type="STRING" id="930990.A0A067MMH0"/>
<evidence type="ECO:0000256" key="1">
    <source>
        <dbReference type="ARBA" id="ARBA00010609"/>
    </source>
</evidence>
<dbReference type="InterPro" id="IPR044130">
    <property type="entry name" value="CuRO_2_Fet3-like"/>
</dbReference>
<sequence length="627" mass="69323">MRTPLAASLPLVAALARSASAALVEHWWNISYALANPDQLSQRRLIGVNGTWPPPPVVVNQNDTLRIHVHNGLDVPTALHSHGIYFNGSSYYDGAVSITQCGIPPGQDLTYEIPVNLQDGTFWIHGHYMGQYVDGLRTPLIIHPAAPEPYTYDEDYTIILGDWYHDQHATLIKQFLNKYNPTGAEPIPDSAILYIANGGSYAASINDIMQGNQVGDRATLQFTPGKTYRLRVINMSALAMFYFAIDGHTMRVIEADGVATQPLPAEVIPLSIAQRYSVLVTARNDTSNNWAIHANMDPDMFDQVPPTLQLNVTAQIIYSSSAPLYTPTIWDPAYPDFEELDLVPVTPKPIQPADAKHTLTATFDTFDDGTNRASFNGVTFQFPVVPSLITQLTMGNDSNDPRVYGAQTNAIILNYLDNIEVTIVNGDTGKHPFHLHGHQFQVVQKLNDSTLSVPINETQVNPLRRDTVMIPPLGSVTIRFRADNPGAWLFHCHIEWHLESGLAAVFLEAPNQLQSRMQLPQVMRDQCAYQHIATSGNVVGLNSTTDFKGEPWGPFSQDHIIGWTPKAKGALAGTILAALAGMASVVWYSMHGFNEDEMEENAKKKFAEKEARGTKVDRLKRLVNRQG</sequence>
<proteinExistence type="inferred from homology"/>
<evidence type="ECO:0000256" key="3">
    <source>
        <dbReference type="ARBA" id="ARBA00022729"/>
    </source>
</evidence>
<reference evidence="13" key="1">
    <citation type="journal article" date="2014" name="Proc. Natl. Acad. Sci. U.S.A.">
        <title>Extensive sampling of basidiomycete genomes demonstrates inadequacy of the white-rot/brown-rot paradigm for wood decay fungi.</title>
        <authorList>
            <person name="Riley R."/>
            <person name="Salamov A.A."/>
            <person name="Brown D.W."/>
            <person name="Nagy L.G."/>
            <person name="Floudas D."/>
            <person name="Held B.W."/>
            <person name="Levasseur A."/>
            <person name="Lombard V."/>
            <person name="Morin E."/>
            <person name="Otillar R."/>
            <person name="Lindquist E.A."/>
            <person name="Sun H."/>
            <person name="LaButti K.M."/>
            <person name="Schmutz J."/>
            <person name="Jabbour D."/>
            <person name="Luo H."/>
            <person name="Baker S.E."/>
            <person name="Pisabarro A.G."/>
            <person name="Walton J.D."/>
            <person name="Blanchette R.A."/>
            <person name="Henrissat B."/>
            <person name="Martin F."/>
            <person name="Cullen D."/>
            <person name="Hibbett D.S."/>
            <person name="Grigoriev I.V."/>
        </authorList>
    </citation>
    <scope>NUCLEOTIDE SEQUENCE [LARGE SCALE GENOMIC DNA]</scope>
    <source>
        <strain evidence="13">FD-172 SS1</strain>
    </source>
</reference>
<dbReference type="PROSITE" id="PS00080">
    <property type="entry name" value="MULTICOPPER_OXIDASE2"/>
    <property type="match status" value="1"/>
</dbReference>
<keyword evidence="5" id="KW-0186">Copper</keyword>
<dbReference type="CDD" id="cd13851">
    <property type="entry name" value="CuRO_1_Fet3p"/>
    <property type="match status" value="1"/>
</dbReference>
<dbReference type="InParanoid" id="A0A067MMH0"/>
<organism evidence="12 13">
    <name type="scientific">Botryobasidium botryosum (strain FD-172 SS1)</name>
    <dbReference type="NCBI Taxonomy" id="930990"/>
    <lineage>
        <taxon>Eukaryota</taxon>
        <taxon>Fungi</taxon>
        <taxon>Dikarya</taxon>
        <taxon>Basidiomycota</taxon>
        <taxon>Agaricomycotina</taxon>
        <taxon>Agaricomycetes</taxon>
        <taxon>Cantharellales</taxon>
        <taxon>Botryobasidiaceae</taxon>
        <taxon>Botryobasidium</taxon>
    </lineage>
</organism>
<dbReference type="InterPro" id="IPR033138">
    <property type="entry name" value="Cu_oxidase_CS"/>
</dbReference>
<dbReference type="Pfam" id="PF07732">
    <property type="entry name" value="Cu-oxidase_3"/>
    <property type="match status" value="1"/>
</dbReference>
<dbReference type="InterPro" id="IPR045087">
    <property type="entry name" value="Cu-oxidase_fam"/>
</dbReference>
<dbReference type="Pfam" id="PF00394">
    <property type="entry name" value="Cu-oxidase"/>
    <property type="match status" value="1"/>
</dbReference>
<feature type="domain" description="Plastocyanin-like" evidence="10">
    <location>
        <begin position="388"/>
        <end position="511"/>
    </location>
</feature>
<dbReference type="PANTHER" id="PTHR11709">
    <property type="entry name" value="MULTI-COPPER OXIDASE"/>
    <property type="match status" value="1"/>
</dbReference>
<evidence type="ECO:0000256" key="6">
    <source>
        <dbReference type="ARBA" id="ARBA00023157"/>
    </source>
</evidence>
<keyword evidence="3 8" id="KW-0732">Signal</keyword>
<dbReference type="Gene3D" id="2.60.40.420">
    <property type="entry name" value="Cupredoxins - blue copper proteins"/>
    <property type="match status" value="3"/>
</dbReference>
<dbReference type="InterPro" id="IPR011706">
    <property type="entry name" value="Cu-oxidase_C"/>
</dbReference>
<keyword evidence="4" id="KW-0560">Oxidoreductase</keyword>
<dbReference type="GO" id="GO:0033215">
    <property type="term" value="P:reductive iron assimilation"/>
    <property type="evidence" value="ECO:0007669"/>
    <property type="project" value="TreeGrafter"/>
</dbReference>